<dbReference type="GO" id="GO:0005783">
    <property type="term" value="C:endoplasmic reticulum"/>
    <property type="evidence" value="ECO:0007669"/>
    <property type="project" value="TreeGrafter"/>
</dbReference>
<feature type="transmembrane region" description="Helical" evidence="5">
    <location>
        <begin position="77"/>
        <end position="98"/>
    </location>
</feature>
<evidence type="ECO:0000313" key="6">
    <source>
        <dbReference type="EMBL" id="KXS21260.1"/>
    </source>
</evidence>
<protein>
    <submittedName>
        <fullName evidence="6">Membrane-associated proteins in eicosanoid and glutathione metabolism</fullName>
    </submittedName>
</protein>
<comment type="subcellular location">
    <subcellularLocation>
        <location evidence="1">Membrane</location>
        <topology evidence="1">Multi-pass membrane protein</topology>
    </subcellularLocation>
</comment>
<evidence type="ECO:0000256" key="4">
    <source>
        <dbReference type="ARBA" id="ARBA00023136"/>
    </source>
</evidence>
<dbReference type="InterPro" id="IPR001129">
    <property type="entry name" value="Membr-assoc_MAPEG"/>
</dbReference>
<evidence type="ECO:0000256" key="2">
    <source>
        <dbReference type="ARBA" id="ARBA00022692"/>
    </source>
</evidence>
<dbReference type="OrthoDB" id="410651at2759"/>
<organism evidence="6 7">
    <name type="scientific">Gonapodya prolifera (strain JEL478)</name>
    <name type="common">Monoblepharis prolifera</name>
    <dbReference type="NCBI Taxonomy" id="1344416"/>
    <lineage>
        <taxon>Eukaryota</taxon>
        <taxon>Fungi</taxon>
        <taxon>Fungi incertae sedis</taxon>
        <taxon>Chytridiomycota</taxon>
        <taxon>Chytridiomycota incertae sedis</taxon>
        <taxon>Monoblepharidomycetes</taxon>
        <taxon>Monoblepharidales</taxon>
        <taxon>Gonapodyaceae</taxon>
        <taxon>Gonapodya</taxon>
    </lineage>
</organism>
<dbReference type="InterPro" id="IPR050997">
    <property type="entry name" value="MAPEG"/>
</dbReference>
<keyword evidence="7" id="KW-1185">Reference proteome</keyword>
<dbReference type="GO" id="GO:0016020">
    <property type="term" value="C:membrane"/>
    <property type="evidence" value="ECO:0007669"/>
    <property type="project" value="UniProtKB-SubCell"/>
</dbReference>
<dbReference type="InterPro" id="IPR023352">
    <property type="entry name" value="MAPEG-like_dom_sf"/>
</dbReference>
<dbReference type="SUPFAM" id="SSF161084">
    <property type="entry name" value="MAPEG domain-like"/>
    <property type="match status" value="1"/>
</dbReference>
<dbReference type="STRING" id="1344416.A0A139AX09"/>
<keyword evidence="3 5" id="KW-1133">Transmembrane helix</keyword>
<feature type="transmembrane region" description="Helical" evidence="5">
    <location>
        <begin position="119"/>
        <end position="142"/>
    </location>
</feature>
<keyword evidence="2 5" id="KW-0812">Transmembrane</keyword>
<sequence length="145" mass="15962">MAISITLEPAHAAVCFALFSSVLVDTWLGNVVSAARKKYDVPLPYLYADASHGEKGRQFNCVQRGHQNTVEKYPTYIILQVLSAFEYPLVSAGLGLLYQAGRVFYMRGYSQGDPKKRSYGFFGYLGSLGMIVLSVKSIYTIATSA</sequence>
<gene>
    <name evidence="6" type="ORF">M427DRAFT_107503</name>
</gene>
<accession>A0A139AX09</accession>
<dbReference type="GO" id="GO:0005635">
    <property type="term" value="C:nuclear envelope"/>
    <property type="evidence" value="ECO:0007669"/>
    <property type="project" value="TreeGrafter"/>
</dbReference>
<evidence type="ECO:0000256" key="3">
    <source>
        <dbReference type="ARBA" id="ARBA00022989"/>
    </source>
</evidence>
<dbReference type="Proteomes" id="UP000070544">
    <property type="component" value="Unassembled WGS sequence"/>
</dbReference>
<proteinExistence type="predicted"/>
<dbReference type="EMBL" id="KQ965733">
    <property type="protein sequence ID" value="KXS21260.1"/>
    <property type="molecule type" value="Genomic_DNA"/>
</dbReference>
<evidence type="ECO:0000313" key="7">
    <source>
        <dbReference type="Proteomes" id="UP000070544"/>
    </source>
</evidence>
<keyword evidence="4 5" id="KW-0472">Membrane</keyword>
<evidence type="ECO:0000256" key="5">
    <source>
        <dbReference type="SAM" id="Phobius"/>
    </source>
</evidence>
<dbReference type="Pfam" id="PF01124">
    <property type="entry name" value="MAPEG"/>
    <property type="match status" value="1"/>
</dbReference>
<evidence type="ECO:0000256" key="1">
    <source>
        <dbReference type="ARBA" id="ARBA00004141"/>
    </source>
</evidence>
<dbReference type="Gene3D" id="1.20.120.550">
    <property type="entry name" value="Membrane associated eicosanoid/glutathione metabolism-like domain"/>
    <property type="match status" value="1"/>
</dbReference>
<dbReference type="AlphaFoldDB" id="A0A139AX09"/>
<name>A0A139AX09_GONPJ</name>
<dbReference type="GO" id="GO:0004364">
    <property type="term" value="F:glutathione transferase activity"/>
    <property type="evidence" value="ECO:0007669"/>
    <property type="project" value="TreeGrafter"/>
</dbReference>
<dbReference type="GO" id="GO:0004602">
    <property type="term" value="F:glutathione peroxidase activity"/>
    <property type="evidence" value="ECO:0007669"/>
    <property type="project" value="TreeGrafter"/>
</dbReference>
<dbReference type="PANTHER" id="PTHR10250:SF26">
    <property type="entry name" value="GLUTATHIONE S-TRANSFERASE 3, MITOCHONDRIAL"/>
    <property type="match status" value="1"/>
</dbReference>
<dbReference type="PANTHER" id="PTHR10250">
    <property type="entry name" value="MICROSOMAL GLUTATHIONE S-TRANSFERASE"/>
    <property type="match status" value="1"/>
</dbReference>
<dbReference type="OMA" id="IAYAHGY"/>
<reference evidence="6 7" key="1">
    <citation type="journal article" date="2015" name="Genome Biol. Evol.">
        <title>Phylogenomic analyses indicate that early fungi evolved digesting cell walls of algal ancestors of land plants.</title>
        <authorList>
            <person name="Chang Y."/>
            <person name="Wang S."/>
            <person name="Sekimoto S."/>
            <person name="Aerts A.L."/>
            <person name="Choi C."/>
            <person name="Clum A."/>
            <person name="LaButti K.M."/>
            <person name="Lindquist E.A."/>
            <person name="Yee Ngan C."/>
            <person name="Ohm R.A."/>
            <person name="Salamov A.A."/>
            <person name="Grigoriev I.V."/>
            <person name="Spatafora J.W."/>
            <person name="Berbee M.L."/>
        </authorList>
    </citation>
    <scope>NUCLEOTIDE SEQUENCE [LARGE SCALE GENOMIC DNA]</scope>
    <source>
        <strain evidence="6 7">JEL478</strain>
    </source>
</reference>